<comment type="caution">
    <text evidence="1">The sequence shown here is derived from an EMBL/GenBank/DDBJ whole genome shotgun (WGS) entry which is preliminary data.</text>
</comment>
<gene>
    <name evidence="1" type="ORF">HPB48_003059</name>
</gene>
<dbReference type="OMA" id="IHACEIH"/>
<organism evidence="1 2">
    <name type="scientific">Haemaphysalis longicornis</name>
    <name type="common">Bush tick</name>
    <dbReference type="NCBI Taxonomy" id="44386"/>
    <lineage>
        <taxon>Eukaryota</taxon>
        <taxon>Metazoa</taxon>
        <taxon>Ecdysozoa</taxon>
        <taxon>Arthropoda</taxon>
        <taxon>Chelicerata</taxon>
        <taxon>Arachnida</taxon>
        <taxon>Acari</taxon>
        <taxon>Parasitiformes</taxon>
        <taxon>Ixodida</taxon>
        <taxon>Ixodoidea</taxon>
        <taxon>Ixodidae</taxon>
        <taxon>Haemaphysalinae</taxon>
        <taxon>Haemaphysalis</taxon>
    </lineage>
</organism>
<keyword evidence="2" id="KW-1185">Reference proteome</keyword>
<dbReference type="PANTHER" id="PTHR31511">
    <property type="entry name" value="PROTEIN CBG23764"/>
    <property type="match status" value="1"/>
</dbReference>
<name>A0A9J6FTN7_HAELO</name>
<sequence length="337" mass="38508">MVACPFCEDKKVRTHFPDVVALKDHVKHEHDAQELNCSPFYRFETAFRNYAARYMLALADNDAEAFDVSTLFETHRAAMEDILNHFGLPLRFFVTLRADLTKIQDDDELAVFNHYLNSHVRTVWTLDEARRALERACEELSARLENYQESASGLALAGIHACEIHVGRLRPSQVGCAGVDLPEELRKKSCILNVRDGLRDDEKDKCFMFSVLAGLHPATGYKRLRASSYRDKAHLYKWNVPFPVSFPRDVKKFEEDNDISVNVFGYDLEGKFVYPLKIVNEEKPKKHVDLLLINDHFVLISDFSKLFPGPPLAAETLQALYAGLPEAEHVRKALELL</sequence>
<dbReference type="AlphaFoldDB" id="A0A9J6FTN7"/>
<evidence type="ECO:0000313" key="1">
    <source>
        <dbReference type="EMBL" id="KAH9365657.1"/>
    </source>
</evidence>
<reference evidence="1 2" key="1">
    <citation type="journal article" date="2020" name="Cell">
        <title>Large-Scale Comparative Analyses of Tick Genomes Elucidate Their Genetic Diversity and Vector Capacities.</title>
        <authorList>
            <consortium name="Tick Genome and Microbiome Consortium (TIGMIC)"/>
            <person name="Jia N."/>
            <person name="Wang J."/>
            <person name="Shi W."/>
            <person name="Du L."/>
            <person name="Sun Y."/>
            <person name="Zhan W."/>
            <person name="Jiang J.F."/>
            <person name="Wang Q."/>
            <person name="Zhang B."/>
            <person name="Ji P."/>
            <person name="Bell-Sakyi L."/>
            <person name="Cui X.M."/>
            <person name="Yuan T.T."/>
            <person name="Jiang B.G."/>
            <person name="Yang W.F."/>
            <person name="Lam T.T."/>
            <person name="Chang Q.C."/>
            <person name="Ding S.J."/>
            <person name="Wang X.J."/>
            <person name="Zhu J.G."/>
            <person name="Ruan X.D."/>
            <person name="Zhao L."/>
            <person name="Wei J.T."/>
            <person name="Ye R.Z."/>
            <person name="Que T.C."/>
            <person name="Du C.H."/>
            <person name="Zhou Y.H."/>
            <person name="Cheng J.X."/>
            <person name="Dai P.F."/>
            <person name="Guo W.B."/>
            <person name="Han X.H."/>
            <person name="Huang E.J."/>
            <person name="Li L.F."/>
            <person name="Wei W."/>
            <person name="Gao Y.C."/>
            <person name="Liu J.Z."/>
            <person name="Shao H.Z."/>
            <person name="Wang X."/>
            <person name="Wang C.C."/>
            <person name="Yang T.C."/>
            <person name="Huo Q.B."/>
            <person name="Li W."/>
            <person name="Chen H.Y."/>
            <person name="Chen S.E."/>
            <person name="Zhou L.G."/>
            <person name="Ni X.B."/>
            <person name="Tian J.H."/>
            <person name="Sheng Y."/>
            <person name="Liu T."/>
            <person name="Pan Y.S."/>
            <person name="Xia L.Y."/>
            <person name="Li J."/>
            <person name="Zhao F."/>
            <person name="Cao W.C."/>
        </authorList>
    </citation>
    <scope>NUCLEOTIDE SEQUENCE [LARGE SCALE GENOMIC DNA]</scope>
    <source>
        <strain evidence="1">HaeL-2018</strain>
    </source>
</reference>
<accession>A0A9J6FTN7</accession>
<dbReference type="PANTHER" id="PTHR31511:SF12">
    <property type="entry name" value="RHO TERMINATION FACTOR N-TERMINAL DOMAIN-CONTAINING PROTEIN"/>
    <property type="match status" value="1"/>
</dbReference>
<protein>
    <submittedName>
        <fullName evidence="1">Uncharacterized protein</fullName>
    </submittedName>
</protein>
<evidence type="ECO:0000313" key="2">
    <source>
        <dbReference type="Proteomes" id="UP000821853"/>
    </source>
</evidence>
<dbReference type="EMBL" id="JABSTR010000003">
    <property type="protein sequence ID" value="KAH9365657.1"/>
    <property type="molecule type" value="Genomic_DNA"/>
</dbReference>
<dbReference type="OrthoDB" id="6436643at2759"/>
<proteinExistence type="predicted"/>
<dbReference type="VEuPathDB" id="VectorBase:HLOH_050847"/>
<dbReference type="Proteomes" id="UP000821853">
    <property type="component" value="Unassembled WGS sequence"/>
</dbReference>